<protein>
    <submittedName>
        <fullName evidence="1">Uncharacterized protein</fullName>
    </submittedName>
</protein>
<accession>A0AB74ELT9</accession>
<dbReference type="Proteomes" id="UP000182484">
    <property type="component" value="Unassembled WGS sequence"/>
</dbReference>
<dbReference type="AlphaFoldDB" id="A0AB74ELT9"/>
<evidence type="ECO:0000313" key="1">
    <source>
        <dbReference type="EMBL" id="SCW07389.1"/>
    </source>
</evidence>
<organism evidence="1 2">
    <name type="scientific">Neisseria gonorrhoeae</name>
    <dbReference type="NCBI Taxonomy" id="485"/>
    <lineage>
        <taxon>Bacteria</taxon>
        <taxon>Pseudomonadati</taxon>
        <taxon>Pseudomonadota</taxon>
        <taxon>Betaproteobacteria</taxon>
        <taxon>Neisseriales</taxon>
        <taxon>Neisseriaceae</taxon>
        <taxon>Neisseria</taxon>
    </lineage>
</organism>
<proteinExistence type="predicted"/>
<comment type="caution">
    <text evidence="1">The sequence shown here is derived from an EMBL/GenBank/DDBJ whole genome shotgun (WGS) entry which is preliminary data.</text>
</comment>
<gene>
    <name evidence="1" type="ORF">ESCNG_10112</name>
</gene>
<evidence type="ECO:0000313" key="2">
    <source>
        <dbReference type="Proteomes" id="UP000182484"/>
    </source>
</evidence>
<reference evidence="1 2" key="1">
    <citation type="submission" date="2016-09" db="EMBL/GenBank/DDBJ databases">
        <authorList>
            <person name="Kumanski S."/>
            <person name="Beatrice B."/>
        </authorList>
    </citation>
    <scope>NUCLEOTIDE SEQUENCE [LARGE SCALE GENOMIC DNA]</scope>
    <source>
        <strain evidence="1">Mankind</strain>
    </source>
</reference>
<name>A0AB74ELT9_NEIGO</name>
<sequence length="70" mass="8386">MSKYGGEDVIYMNDGVFRNKLAIQDPLKFKKGRKRHFCYFRPKSAFATHYRQFRFGAFTDHSSRTVWQCL</sequence>
<dbReference type="EMBL" id="FMTB01000001">
    <property type="protein sequence ID" value="SCW07389.1"/>
    <property type="molecule type" value="Genomic_DNA"/>
</dbReference>